<dbReference type="CDD" id="cd01858">
    <property type="entry name" value="NGP_1"/>
    <property type="match status" value="1"/>
</dbReference>
<dbReference type="Proteomes" id="UP000182658">
    <property type="component" value="Unassembled WGS sequence"/>
</dbReference>
<evidence type="ECO:0000313" key="10">
    <source>
        <dbReference type="EMBL" id="OIW28049.1"/>
    </source>
</evidence>
<dbReference type="Gene3D" id="3.40.50.300">
    <property type="entry name" value="P-loop containing nucleotide triphosphate hydrolases"/>
    <property type="match status" value="2"/>
</dbReference>
<dbReference type="Pfam" id="PF08153">
    <property type="entry name" value="NGP1NT"/>
    <property type="match status" value="1"/>
</dbReference>
<dbReference type="SUPFAM" id="SSF52540">
    <property type="entry name" value="P-loop containing nucleoside triphosphate hydrolases"/>
    <property type="match status" value="1"/>
</dbReference>
<keyword evidence="6 7" id="KW-0539">Nucleus</keyword>
<reference evidence="10 11" key="1">
    <citation type="submission" date="2016-10" db="EMBL/GenBank/DDBJ databases">
        <title>Draft genome sequence of Coniochaeta ligniaria NRRL30616, a lignocellulolytic fungus for bioabatement of inhibitors in plant biomass hydrolysates.</title>
        <authorList>
            <consortium name="DOE Joint Genome Institute"/>
            <person name="Jimenez D.J."/>
            <person name="Hector R.E."/>
            <person name="Riley R."/>
            <person name="Sun H."/>
            <person name="Grigoriev I.V."/>
            <person name="Van Elsas J.D."/>
            <person name="Nichols N.N."/>
        </authorList>
    </citation>
    <scope>NUCLEOTIDE SEQUENCE [LARGE SCALE GENOMIC DNA]</scope>
    <source>
        <strain evidence="10 11">NRRL 30616</strain>
    </source>
</reference>
<dbReference type="AlphaFoldDB" id="A0A1J7J443"/>
<dbReference type="InterPro" id="IPR023179">
    <property type="entry name" value="GTP-bd_ortho_bundle_sf"/>
</dbReference>
<proteinExistence type="inferred from homology"/>
<dbReference type="GO" id="GO:0030687">
    <property type="term" value="C:preribosome, large subunit precursor"/>
    <property type="evidence" value="ECO:0007669"/>
    <property type="project" value="EnsemblFungi"/>
</dbReference>
<dbReference type="Pfam" id="PF01926">
    <property type="entry name" value="MMR_HSR1"/>
    <property type="match status" value="1"/>
</dbReference>
<evidence type="ECO:0000256" key="8">
    <source>
        <dbReference type="SAM" id="MobiDB-lite"/>
    </source>
</evidence>
<evidence type="ECO:0000256" key="6">
    <source>
        <dbReference type="ARBA" id="ARBA00023242"/>
    </source>
</evidence>
<dbReference type="InterPro" id="IPR027417">
    <property type="entry name" value="P-loop_NTPase"/>
</dbReference>
<keyword evidence="11" id="KW-1185">Reference proteome</keyword>
<evidence type="ECO:0000256" key="3">
    <source>
        <dbReference type="ARBA" id="ARBA00022127"/>
    </source>
</evidence>
<protein>
    <recommendedName>
        <fullName evidence="3 7">Nucleolar GTP-binding protein 2</fullName>
    </recommendedName>
</protein>
<feature type="compositionally biased region" description="Basic and acidic residues" evidence="8">
    <location>
        <begin position="1"/>
        <end position="10"/>
    </location>
</feature>
<dbReference type="FunFam" id="1.10.1580.10:FF:000005">
    <property type="entry name" value="Nucleolar GTP-binding protein 2"/>
    <property type="match status" value="1"/>
</dbReference>
<keyword evidence="4 7" id="KW-0547">Nucleotide-binding</keyword>
<feature type="compositionally biased region" description="Acidic residues" evidence="8">
    <location>
        <begin position="669"/>
        <end position="694"/>
    </location>
</feature>
<dbReference type="PANTHER" id="PTHR11089">
    <property type="entry name" value="GTP-BINDING PROTEIN-RELATED"/>
    <property type="match status" value="1"/>
</dbReference>
<dbReference type="OrthoDB" id="444945at2759"/>
<feature type="compositionally biased region" description="Low complexity" evidence="8">
    <location>
        <begin position="609"/>
        <end position="621"/>
    </location>
</feature>
<dbReference type="InterPro" id="IPR006073">
    <property type="entry name" value="GTP-bd"/>
</dbReference>
<gene>
    <name evidence="10" type="ORF">CONLIGDRAFT_706046</name>
</gene>
<dbReference type="STRING" id="1408157.A0A1J7J443"/>
<evidence type="ECO:0000256" key="7">
    <source>
        <dbReference type="RuleBase" id="RU364023"/>
    </source>
</evidence>
<feature type="compositionally biased region" description="Basic and acidic residues" evidence="8">
    <location>
        <begin position="578"/>
        <end position="603"/>
    </location>
</feature>
<organism evidence="10 11">
    <name type="scientific">Coniochaeta ligniaria NRRL 30616</name>
    <dbReference type="NCBI Taxonomy" id="1408157"/>
    <lineage>
        <taxon>Eukaryota</taxon>
        <taxon>Fungi</taxon>
        <taxon>Dikarya</taxon>
        <taxon>Ascomycota</taxon>
        <taxon>Pezizomycotina</taxon>
        <taxon>Sordariomycetes</taxon>
        <taxon>Sordariomycetidae</taxon>
        <taxon>Coniochaetales</taxon>
        <taxon>Coniochaetaceae</taxon>
        <taxon>Coniochaeta</taxon>
    </lineage>
</organism>
<dbReference type="GO" id="GO:0005730">
    <property type="term" value="C:nucleolus"/>
    <property type="evidence" value="ECO:0007669"/>
    <property type="project" value="UniProtKB-SubCell"/>
</dbReference>
<dbReference type="InterPro" id="IPR050755">
    <property type="entry name" value="TRAFAC_YlqF/YawG_RiboMat"/>
</dbReference>
<comment type="subcellular location">
    <subcellularLocation>
        <location evidence="2 7">Nucleus</location>
        <location evidence="2 7">Nucleolus</location>
    </subcellularLocation>
</comment>
<sequence>MGTGKKEKSRLVRQGKTGDGMQNVKVKGENFYRGPEKLKRLNMYKGGRAQRNADGKITQAASYQSRDIPTAVIEPNRKWFTNTRVISQDTLKSFREAIAEKDKDPYQVLLKSNKLPMSLIRDGQDVNGLKQHQAKMTVESQPFAEVFGPKKQRKRVKLSSTTIDDLAQDADKGLEQHLERLEQIKFLSGQSGVGADGAEAVLAEDDYTIPTAKEPIFNKGQSKRIWNELYKVIDSSDVILHVLDARDPLGTRCRSVEKYLREEAPHKHLVFVINKTDLVPTSVAVSSHCLSVHYVSRDYSRSQWFSQGTPVLSSEGYLLWDASVTSLGDQYPPPMPLVSGSRVDGLRLGGRQGNRTCSIRVEDNHHITGWLVVVFLANWVRALQKEYPTCAFKANIKNSFGRGSLIQLLRQFSILHEDRKQISVGLIGYPNTGKSSIINTLRGKKVCTVAPIPGETKVWQYITLMKRIYLIDCPGIVPPNQNDTQEDILLRGVVRMENVENPEQYIPAVLKKCKKHHVERTYELTGWDTHVQFLELLARKGGRLLKAGEPDLDGVAKMVLNDFMRGKIPWFTAPPKVESMEGKVKEGREGRLGEMPLKRKREEGETDTVGDASFADDSVVVSDDEESEDGEGEGEEFSGFETEAETEGGAKLDAEEGAGAEDMISLGGSDDEDEDDAEQAEGDEKAEESAEEEVQKEPSPPPKKRRSARVAGAISRQ</sequence>
<name>A0A1J7J443_9PEZI</name>
<dbReference type="PANTHER" id="PTHR11089:SF9">
    <property type="entry name" value="NUCLEOLAR GTP-BINDING PROTEIN 2"/>
    <property type="match status" value="1"/>
</dbReference>
<dbReference type="GO" id="GO:2000200">
    <property type="term" value="P:regulation of ribosomal subunit export from nucleus"/>
    <property type="evidence" value="ECO:0007669"/>
    <property type="project" value="EnsemblFungi"/>
</dbReference>
<evidence type="ECO:0000259" key="9">
    <source>
        <dbReference type="PROSITE" id="PS51721"/>
    </source>
</evidence>
<dbReference type="GO" id="GO:0005654">
    <property type="term" value="C:nucleoplasm"/>
    <property type="evidence" value="ECO:0007669"/>
    <property type="project" value="EnsemblFungi"/>
</dbReference>
<dbReference type="PROSITE" id="PS51721">
    <property type="entry name" value="G_CP"/>
    <property type="match status" value="1"/>
</dbReference>
<feature type="region of interest" description="Disordered" evidence="8">
    <location>
        <begin position="578"/>
        <end position="717"/>
    </location>
</feature>
<comment type="function">
    <text evidence="1 7">GTPase that associates with pre-60S ribosomal subunits in the nucleolus and is required for their nuclear export and maturation.</text>
</comment>
<dbReference type="InParanoid" id="A0A1J7J443"/>
<dbReference type="Gene3D" id="1.10.1580.10">
    <property type="match status" value="1"/>
</dbReference>
<dbReference type="GO" id="GO:0000055">
    <property type="term" value="P:ribosomal large subunit export from nucleus"/>
    <property type="evidence" value="ECO:0007669"/>
    <property type="project" value="EnsemblFungi"/>
</dbReference>
<dbReference type="InterPro" id="IPR024929">
    <property type="entry name" value="GNL2_CP_dom"/>
</dbReference>
<evidence type="ECO:0000256" key="5">
    <source>
        <dbReference type="ARBA" id="ARBA00023134"/>
    </source>
</evidence>
<evidence type="ECO:0000256" key="1">
    <source>
        <dbReference type="ARBA" id="ARBA00003892"/>
    </source>
</evidence>
<dbReference type="PRINTS" id="PR00326">
    <property type="entry name" value="GTP1OBG"/>
</dbReference>
<comment type="similarity">
    <text evidence="7">Belongs to the TRAFAC class YlqF/YawG GTPase family. NOG2 subfamily.</text>
</comment>
<evidence type="ECO:0000256" key="2">
    <source>
        <dbReference type="ARBA" id="ARBA00004604"/>
    </source>
</evidence>
<dbReference type="InterPro" id="IPR012971">
    <property type="entry name" value="NOG2_N_dom"/>
</dbReference>
<keyword evidence="5 7" id="KW-0342">GTP-binding</keyword>
<evidence type="ECO:0000313" key="11">
    <source>
        <dbReference type="Proteomes" id="UP000182658"/>
    </source>
</evidence>
<dbReference type="InterPro" id="IPR030378">
    <property type="entry name" value="G_CP_dom"/>
</dbReference>
<dbReference type="GO" id="GO:0005525">
    <property type="term" value="F:GTP binding"/>
    <property type="evidence" value="ECO:0007669"/>
    <property type="project" value="UniProtKB-KW"/>
</dbReference>
<feature type="domain" description="CP-type G" evidence="9">
    <location>
        <begin position="226"/>
        <end position="479"/>
    </location>
</feature>
<feature type="compositionally biased region" description="Acidic residues" evidence="8">
    <location>
        <begin position="622"/>
        <end position="646"/>
    </location>
</feature>
<dbReference type="GO" id="GO:0070180">
    <property type="term" value="F:large ribosomal subunit rRNA binding"/>
    <property type="evidence" value="ECO:0007669"/>
    <property type="project" value="EnsemblFungi"/>
</dbReference>
<evidence type="ECO:0000256" key="4">
    <source>
        <dbReference type="ARBA" id="ARBA00022741"/>
    </source>
</evidence>
<dbReference type="FunCoup" id="A0A1J7J443">
    <property type="interactions" value="824"/>
</dbReference>
<accession>A0A1J7J443</accession>
<feature type="region of interest" description="Disordered" evidence="8">
    <location>
        <begin position="1"/>
        <end position="22"/>
    </location>
</feature>
<dbReference type="EMBL" id="KV875099">
    <property type="protein sequence ID" value="OIW28049.1"/>
    <property type="molecule type" value="Genomic_DNA"/>
</dbReference>